<reference evidence="1 2" key="1">
    <citation type="submission" date="2016-02" db="EMBL/GenBank/DDBJ databases">
        <title>Complete Genome Sequence of Weissella jogaejeotgali FOL01.</title>
        <authorList>
            <person name="Lee J.-H."/>
            <person name="Ku H.-J."/>
        </authorList>
    </citation>
    <scope>NUCLEOTIDE SEQUENCE [LARGE SCALE GENOMIC DNA]</scope>
    <source>
        <strain evidence="1 2">FOL01</strain>
    </source>
</reference>
<name>A0A1L6R8W9_9LACO</name>
<dbReference type="GO" id="GO:0000287">
    <property type="term" value="F:magnesium ion binding"/>
    <property type="evidence" value="ECO:0007669"/>
    <property type="project" value="TreeGrafter"/>
</dbReference>
<dbReference type="NCBIfam" id="TIGR01484">
    <property type="entry name" value="HAD-SF-IIB"/>
    <property type="match status" value="1"/>
</dbReference>
<dbReference type="OrthoDB" id="9790031at2"/>
<dbReference type="SFLD" id="SFLDS00003">
    <property type="entry name" value="Haloacid_Dehalogenase"/>
    <property type="match status" value="1"/>
</dbReference>
<dbReference type="RefSeq" id="WP_075268810.1">
    <property type="nucleotide sequence ID" value="NZ_CP014332.1"/>
</dbReference>
<sequence length="270" mass="29471">MIKQIFLDMDGTLLDDKGVVTKDTVAAIKNSQIPVTLVSARAPQEMTFAIHDLALQAPQVAFNGGLIYQMDEGDMHVLQAYPIEAATSIKLIHWLAEMFPTVSLSYYTQDSWLVDHASAEIDREVLFTGVVPRYAALSEAALQGQNGIFKIMLIDLSETKLDMIQQAILNLDLPGINVQQSDASHLEITSDIAEKAFGVSYIIAREQLSQAETAAFGDGQNDLSMFYKVGTSIAMGNAPMSVQQSATYVTKTNVANGVAYGIEHFLLHQP</sequence>
<dbReference type="PANTHER" id="PTHR10000">
    <property type="entry name" value="PHOSPHOSERINE PHOSPHATASE"/>
    <property type="match status" value="1"/>
</dbReference>
<dbReference type="PROSITE" id="PS01229">
    <property type="entry name" value="COF_2"/>
    <property type="match status" value="1"/>
</dbReference>
<dbReference type="EMBL" id="CP014332">
    <property type="protein sequence ID" value="APS40948.1"/>
    <property type="molecule type" value="Genomic_DNA"/>
</dbReference>
<dbReference type="GO" id="GO:0016791">
    <property type="term" value="F:phosphatase activity"/>
    <property type="evidence" value="ECO:0007669"/>
    <property type="project" value="UniProtKB-ARBA"/>
</dbReference>
<dbReference type="InterPro" id="IPR036412">
    <property type="entry name" value="HAD-like_sf"/>
</dbReference>
<keyword evidence="1" id="KW-0378">Hydrolase</keyword>
<gene>
    <name evidence="1" type="ORF">FOL01_0089</name>
</gene>
<dbReference type="InterPro" id="IPR000150">
    <property type="entry name" value="Cof"/>
</dbReference>
<dbReference type="Gene3D" id="3.30.1240.10">
    <property type="match status" value="1"/>
</dbReference>
<dbReference type="SUPFAM" id="SSF56784">
    <property type="entry name" value="HAD-like"/>
    <property type="match status" value="1"/>
</dbReference>
<dbReference type="Gene3D" id="3.40.50.1000">
    <property type="entry name" value="HAD superfamily/HAD-like"/>
    <property type="match status" value="1"/>
</dbReference>
<proteinExistence type="predicted"/>
<dbReference type="AlphaFoldDB" id="A0A1L6R8W9"/>
<dbReference type="InterPro" id="IPR023214">
    <property type="entry name" value="HAD_sf"/>
</dbReference>
<dbReference type="Pfam" id="PF08282">
    <property type="entry name" value="Hydrolase_3"/>
    <property type="match status" value="1"/>
</dbReference>
<dbReference type="STRING" id="1631871.FOL01_0089"/>
<dbReference type="PANTHER" id="PTHR10000:SF8">
    <property type="entry name" value="HAD SUPERFAMILY HYDROLASE-LIKE, TYPE 3"/>
    <property type="match status" value="1"/>
</dbReference>
<dbReference type="GO" id="GO:0005829">
    <property type="term" value="C:cytosol"/>
    <property type="evidence" value="ECO:0007669"/>
    <property type="project" value="TreeGrafter"/>
</dbReference>
<evidence type="ECO:0000313" key="1">
    <source>
        <dbReference type="EMBL" id="APS40948.1"/>
    </source>
</evidence>
<dbReference type="SFLD" id="SFLDG01140">
    <property type="entry name" value="C2.B:_Phosphomannomutase_and_P"/>
    <property type="match status" value="1"/>
</dbReference>
<protein>
    <submittedName>
        <fullName evidence="1">Hydrolase (HAD superfamily)</fullName>
    </submittedName>
</protein>
<dbReference type="NCBIfam" id="TIGR00099">
    <property type="entry name" value="Cof-subfamily"/>
    <property type="match status" value="1"/>
</dbReference>
<evidence type="ECO:0000313" key="2">
    <source>
        <dbReference type="Proteomes" id="UP000185473"/>
    </source>
</evidence>
<dbReference type="Proteomes" id="UP000185473">
    <property type="component" value="Chromosome"/>
</dbReference>
<organism evidence="1 2">
    <name type="scientific">Weissella jogaejeotgali</name>
    <dbReference type="NCBI Taxonomy" id="1631871"/>
    <lineage>
        <taxon>Bacteria</taxon>
        <taxon>Bacillati</taxon>
        <taxon>Bacillota</taxon>
        <taxon>Bacilli</taxon>
        <taxon>Lactobacillales</taxon>
        <taxon>Lactobacillaceae</taxon>
        <taxon>Weissella</taxon>
    </lineage>
</organism>
<accession>A0A1L6R8W9</accession>
<keyword evidence="2" id="KW-1185">Reference proteome</keyword>
<dbReference type="KEGG" id="wjo:FOL01_0089"/>
<dbReference type="InterPro" id="IPR006379">
    <property type="entry name" value="HAD-SF_hydro_IIB"/>
</dbReference>